<organism evidence="2 3">
    <name type="scientific">Pichia californica</name>
    <dbReference type="NCBI Taxonomy" id="460514"/>
    <lineage>
        <taxon>Eukaryota</taxon>
        <taxon>Fungi</taxon>
        <taxon>Dikarya</taxon>
        <taxon>Ascomycota</taxon>
        <taxon>Saccharomycotina</taxon>
        <taxon>Pichiomycetes</taxon>
        <taxon>Pichiales</taxon>
        <taxon>Pichiaceae</taxon>
        <taxon>Pichia</taxon>
    </lineage>
</organism>
<comment type="caution">
    <text evidence="2">The sequence shown here is derived from an EMBL/GenBank/DDBJ whole genome shotgun (WGS) entry which is preliminary data.</text>
</comment>
<feature type="compositionally biased region" description="Polar residues" evidence="1">
    <location>
        <begin position="1"/>
        <end position="34"/>
    </location>
</feature>
<dbReference type="AlphaFoldDB" id="A0A9P6WLG3"/>
<dbReference type="Proteomes" id="UP000697127">
    <property type="component" value="Unassembled WGS sequence"/>
</dbReference>
<feature type="region of interest" description="Disordered" evidence="1">
    <location>
        <begin position="151"/>
        <end position="177"/>
    </location>
</feature>
<feature type="compositionally biased region" description="Acidic residues" evidence="1">
    <location>
        <begin position="151"/>
        <end position="164"/>
    </location>
</feature>
<evidence type="ECO:0000256" key="1">
    <source>
        <dbReference type="SAM" id="MobiDB-lite"/>
    </source>
</evidence>
<name>A0A9P6WLG3_9ASCO</name>
<evidence type="ECO:0000313" key="3">
    <source>
        <dbReference type="Proteomes" id="UP000697127"/>
    </source>
</evidence>
<reference evidence="2" key="1">
    <citation type="submission" date="2020-11" db="EMBL/GenBank/DDBJ databases">
        <title>Kefir isolates.</title>
        <authorList>
            <person name="Marcisauskas S."/>
            <person name="Kim Y."/>
            <person name="Blasche S."/>
        </authorList>
    </citation>
    <scope>NUCLEOTIDE SEQUENCE</scope>
    <source>
        <strain evidence="2">Olga-1</strain>
    </source>
</reference>
<gene>
    <name evidence="2" type="ORF">C6P40_005412</name>
</gene>
<dbReference type="EMBL" id="PUHW01000094">
    <property type="protein sequence ID" value="KAG0689215.1"/>
    <property type="molecule type" value="Genomic_DNA"/>
</dbReference>
<feature type="region of interest" description="Disordered" evidence="1">
    <location>
        <begin position="329"/>
        <end position="351"/>
    </location>
</feature>
<proteinExistence type="predicted"/>
<accession>A0A9P6WLG3</accession>
<sequence>MQGTVPYNSYSNINATSKTDNGKRQNVSNISGNNDNKHKGKSQENLDNNTYYGNGLTMKVAESGISNNSEWILFSPFDEGVDEGVEEGVASSGSHHSGNSILSTRLSAFNQSPVKRTGSFDTSGYVISDFDGSIKSGHISEDKIDYEYEYEDEDENGYEDEDQDDKTNDDSDSLTDDVRSEIESIQQTRLDDLQSKKHVELVNKIDKWKDNVRSMSINIEKPKFDKHELKDNNNSKLDKSKLNRKDQDLRKKEIKAFKKVVGQLCTSLKKEGLVEHEGVFMNNPDLESCVPGYWKRLMLDNLIQHTSEQPISSLSIDIKNKNNHRNFWEPEESGSVQSTSTGWEGGSILGF</sequence>
<keyword evidence="3" id="KW-1185">Reference proteome</keyword>
<protein>
    <submittedName>
        <fullName evidence="2">Uncharacterized protein</fullName>
    </submittedName>
</protein>
<feature type="compositionally biased region" description="Basic and acidic residues" evidence="1">
    <location>
        <begin position="35"/>
        <end position="44"/>
    </location>
</feature>
<feature type="region of interest" description="Disordered" evidence="1">
    <location>
        <begin position="1"/>
        <end position="48"/>
    </location>
</feature>
<evidence type="ECO:0000313" key="2">
    <source>
        <dbReference type="EMBL" id="KAG0689215.1"/>
    </source>
</evidence>